<organism evidence="2 3">
    <name type="scientific">Synchytrium endobioticum</name>
    <dbReference type="NCBI Taxonomy" id="286115"/>
    <lineage>
        <taxon>Eukaryota</taxon>
        <taxon>Fungi</taxon>
        <taxon>Fungi incertae sedis</taxon>
        <taxon>Chytridiomycota</taxon>
        <taxon>Chytridiomycota incertae sedis</taxon>
        <taxon>Chytridiomycetes</taxon>
        <taxon>Synchytriales</taxon>
        <taxon>Synchytriaceae</taxon>
        <taxon>Synchytrium</taxon>
    </lineage>
</organism>
<comment type="caution">
    <text evidence="2">The sequence shown here is derived from an EMBL/GenBank/DDBJ whole genome shotgun (WGS) entry which is preliminary data.</text>
</comment>
<dbReference type="VEuPathDB" id="FungiDB:SeMB42_g07777"/>
<feature type="signal peptide" evidence="1">
    <location>
        <begin position="1"/>
        <end position="22"/>
    </location>
</feature>
<dbReference type="EMBL" id="QEAM01000242">
    <property type="protein sequence ID" value="TPX43039.1"/>
    <property type="molecule type" value="Genomic_DNA"/>
</dbReference>
<reference evidence="2 3" key="1">
    <citation type="journal article" date="2019" name="Sci. Rep.">
        <title>Comparative genomics of chytrid fungi reveal insights into the obligate biotrophic and pathogenic lifestyle of Synchytrium endobioticum.</title>
        <authorList>
            <person name="van de Vossenberg B.T.L.H."/>
            <person name="Warris S."/>
            <person name="Nguyen H.D.T."/>
            <person name="van Gent-Pelzer M.P.E."/>
            <person name="Joly D.L."/>
            <person name="van de Geest H.C."/>
            <person name="Bonants P.J.M."/>
            <person name="Smith D.S."/>
            <person name="Levesque C.A."/>
            <person name="van der Lee T.A.J."/>
        </authorList>
    </citation>
    <scope>NUCLEOTIDE SEQUENCE [LARGE SCALE GENOMIC DNA]</scope>
    <source>
        <strain evidence="2 3">LEV6574</strain>
    </source>
</reference>
<evidence type="ECO:0000313" key="3">
    <source>
        <dbReference type="Proteomes" id="UP000320475"/>
    </source>
</evidence>
<accession>A0A507CV42</accession>
<sequence>MGKNVMIVTVTVLMVFFTLTHSTPAPTIEKKVEAYLKKIAKCREYWQKKTNSIKTRSSGYHASTSRQCLGDDLNDRFSGLQSPKAWTWRWSYDDLIKLPKTDLGWLPLCIEHEKLIINRANNDMQRLREYREYIENTVKIEKVDPHLNLYQEFIEHHEQNIAKYMIGDIDGVSIPW</sequence>
<keyword evidence="1" id="KW-0732">Signal</keyword>
<evidence type="ECO:0000313" key="2">
    <source>
        <dbReference type="EMBL" id="TPX43039.1"/>
    </source>
</evidence>
<feature type="chain" id="PRO_5021231356" evidence="1">
    <location>
        <begin position="23"/>
        <end position="176"/>
    </location>
</feature>
<evidence type="ECO:0000256" key="1">
    <source>
        <dbReference type="SAM" id="SignalP"/>
    </source>
</evidence>
<proteinExistence type="predicted"/>
<dbReference type="AlphaFoldDB" id="A0A507CV42"/>
<name>A0A507CV42_9FUNG</name>
<gene>
    <name evidence="2" type="ORF">SeLEV6574_g05274</name>
</gene>
<protein>
    <submittedName>
        <fullName evidence="2">Uncharacterized protein</fullName>
    </submittedName>
</protein>
<dbReference type="Proteomes" id="UP000320475">
    <property type="component" value="Unassembled WGS sequence"/>
</dbReference>